<evidence type="ECO:0000313" key="2">
    <source>
        <dbReference type="Proteomes" id="UP000466517"/>
    </source>
</evidence>
<organism evidence="1 2">
    <name type="scientific">Mycolicibacterium madagascariense</name>
    <dbReference type="NCBI Taxonomy" id="212765"/>
    <lineage>
        <taxon>Bacteria</taxon>
        <taxon>Bacillati</taxon>
        <taxon>Actinomycetota</taxon>
        <taxon>Actinomycetes</taxon>
        <taxon>Mycobacteriales</taxon>
        <taxon>Mycobacteriaceae</taxon>
        <taxon>Mycolicibacterium</taxon>
    </lineage>
</organism>
<dbReference type="KEGG" id="mmag:MMAD_27820"/>
<name>A0A7I7XH02_9MYCO</name>
<dbReference type="EMBL" id="AP022610">
    <property type="protein sequence ID" value="BBZ28487.1"/>
    <property type="molecule type" value="Genomic_DNA"/>
</dbReference>
<protein>
    <submittedName>
        <fullName evidence="1">Uncharacterized protein</fullName>
    </submittedName>
</protein>
<proteinExistence type="predicted"/>
<dbReference type="AlphaFoldDB" id="A0A7I7XH02"/>
<keyword evidence="2" id="KW-1185">Reference proteome</keyword>
<gene>
    <name evidence="1" type="ORF">MMAD_27820</name>
</gene>
<reference evidence="1 2" key="1">
    <citation type="journal article" date="2019" name="Emerg. Microbes Infect.">
        <title>Comprehensive subspecies identification of 175 nontuberculous mycobacteria species based on 7547 genomic profiles.</title>
        <authorList>
            <person name="Matsumoto Y."/>
            <person name="Kinjo T."/>
            <person name="Motooka D."/>
            <person name="Nabeya D."/>
            <person name="Jung N."/>
            <person name="Uechi K."/>
            <person name="Horii T."/>
            <person name="Iida T."/>
            <person name="Fujita J."/>
            <person name="Nakamura S."/>
        </authorList>
    </citation>
    <scope>NUCLEOTIDE SEQUENCE [LARGE SCALE GENOMIC DNA]</scope>
    <source>
        <strain evidence="1 2">JCM 13574</strain>
    </source>
</reference>
<sequence>MAVLVRTSVVSYELRGLLRDEHLAFESVGIAEEHAADAAEVVDLAVTGTVVSSLGPSIMTARP</sequence>
<accession>A0A7I7XH02</accession>
<evidence type="ECO:0000313" key="1">
    <source>
        <dbReference type="EMBL" id="BBZ28487.1"/>
    </source>
</evidence>
<dbReference type="Proteomes" id="UP000466517">
    <property type="component" value="Chromosome"/>
</dbReference>